<dbReference type="EMBL" id="JAVIKH010000001">
    <property type="protein sequence ID" value="MDX8335142.1"/>
    <property type="molecule type" value="Genomic_DNA"/>
</dbReference>
<evidence type="ECO:0000256" key="2">
    <source>
        <dbReference type="ARBA" id="ARBA00022598"/>
    </source>
</evidence>
<comment type="similarity">
    <text evidence="7">Belongs to the CobB/CbiA family.</text>
</comment>
<gene>
    <name evidence="7" type="primary">cbiA</name>
    <name evidence="10" type="ORF">RFV38_01275</name>
</gene>
<evidence type="ECO:0000256" key="5">
    <source>
        <dbReference type="ARBA" id="ARBA00022842"/>
    </source>
</evidence>
<dbReference type="PANTHER" id="PTHR43873">
    <property type="entry name" value="COBYRINATE A,C-DIAMIDE SYNTHASE"/>
    <property type="match status" value="1"/>
</dbReference>
<feature type="domain" description="CobB/CobQ-like glutamine amidotransferase" evidence="9">
    <location>
        <begin position="242"/>
        <end position="425"/>
    </location>
</feature>
<dbReference type="SUPFAM" id="SSF52317">
    <property type="entry name" value="Class I glutamine amidotransferase-like"/>
    <property type="match status" value="1"/>
</dbReference>
<keyword evidence="3 7" id="KW-0547">Nucleotide-binding</keyword>
<sequence>MKGFVLAGTRSGIGKTTVSMGLMAAFENVSPFKVGPDYIDPSFHKFMTGNKSYNLDLFLMGEEGVKYSFSKHQKDISIVEGVMGLYDGLGNSLDNYSTAHLARVLDLPVVLVVDAIGKSTSIAAEVLGYKNLDPRVKIAGVIINRVSSEKLYEMLKEAIEEYTKVPCLGYLRKNEELGISSRHLGLLQADEVQNLEEKKEMLKQEIKKTIDLEKIKQIANLNRTFEGEDIFKNLENLYNGLKVGVAKDKAFSFYYEDNLELLNKMGVELLEFSPIDDKCIPDVDVLYFGGGYPENYLEELSKNNEFKNSLKSFHEKGGVIYGECGGFMYLTKGIKTLDEKFYSMADLVDCSIKMTGKLLISRFGYVDLSYEKLTGRAHEFHYSTIDEVGNDKREFKLLKKDGREWLCGYKNKNLLAGYPHLHFFKNIDILKKILEGVKKCHI</sequence>
<dbReference type="SUPFAM" id="SSF52540">
    <property type="entry name" value="P-loop containing nucleoside triphosphate hydrolases"/>
    <property type="match status" value="1"/>
</dbReference>
<feature type="site" description="Increases nucleophilicity of active site Cys" evidence="7">
    <location>
        <position position="420"/>
    </location>
</feature>
<keyword evidence="11" id="KW-1185">Reference proteome</keyword>
<feature type="domain" description="CobQ/CobB/MinD/ParA nucleotide binding" evidence="8">
    <location>
        <begin position="5"/>
        <end position="178"/>
    </location>
</feature>
<dbReference type="CDD" id="cd05388">
    <property type="entry name" value="CobB_N"/>
    <property type="match status" value="1"/>
</dbReference>
<dbReference type="Pfam" id="PF01656">
    <property type="entry name" value="CbiA"/>
    <property type="match status" value="1"/>
</dbReference>
<dbReference type="NCBIfam" id="NF002204">
    <property type="entry name" value="PRK01077.1"/>
    <property type="match status" value="1"/>
</dbReference>
<name>A0ABU4W6J1_9FUSO</name>
<feature type="active site" description="Nucleophile" evidence="7">
    <location>
        <position position="324"/>
    </location>
</feature>
<proteinExistence type="inferred from homology"/>
<dbReference type="Proteomes" id="UP001279681">
    <property type="component" value="Unassembled WGS sequence"/>
</dbReference>
<comment type="caution">
    <text evidence="10">The sequence shown here is derived from an EMBL/GenBank/DDBJ whole genome shotgun (WGS) entry which is preliminary data.</text>
</comment>
<protein>
    <recommendedName>
        <fullName evidence="7">Cobyrinate a,c-diamide synthase</fullName>
        <ecNumber evidence="7">6.3.5.11</ecNumber>
    </recommendedName>
    <alternativeName>
        <fullName evidence="7">Cobyrinic acid a,c-diamide synthetase</fullName>
    </alternativeName>
</protein>
<keyword evidence="6 7" id="KW-0315">Glutamine amidotransferase</keyword>
<evidence type="ECO:0000256" key="7">
    <source>
        <dbReference type="HAMAP-Rule" id="MF_00027"/>
    </source>
</evidence>
<comment type="domain">
    <text evidence="7">Comprises of two domains. The C-terminal domain contains the binding site for glutamine and catalyzes the hydrolysis of this substrate to glutamate and ammonia. The N-terminal domain is anticipated to bind ATP and cobyrinate and catalyzes the ultimate synthesis of the diamide product. The ammonia produced via the glutaminase domain is probably translocated to the adjacent domain via a molecular tunnel, where it reacts with an activated intermediate.</text>
</comment>
<evidence type="ECO:0000256" key="6">
    <source>
        <dbReference type="ARBA" id="ARBA00022962"/>
    </source>
</evidence>
<keyword evidence="7" id="KW-0169">Cobalamin biosynthesis</keyword>
<dbReference type="NCBIfam" id="TIGR00379">
    <property type="entry name" value="cobB"/>
    <property type="match status" value="1"/>
</dbReference>
<dbReference type="InterPro" id="IPR004484">
    <property type="entry name" value="CbiA/CobB_synth"/>
</dbReference>
<dbReference type="EC" id="6.3.5.11" evidence="7"/>
<reference evidence="11" key="1">
    <citation type="submission" date="2023-07" db="EMBL/GenBank/DDBJ databases">
        <authorList>
            <person name="Colorado M.A."/>
            <person name="Villamil L.M."/>
            <person name="Melo J.F."/>
            <person name="Rodriguez J.A."/>
            <person name="Ruiz R.Y."/>
        </authorList>
    </citation>
    <scope>NUCLEOTIDE SEQUENCE [LARGE SCALE GENOMIC DNA]</scope>
    <source>
        <strain evidence="11">C33</strain>
    </source>
</reference>
<keyword evidence="4 7" id="KW-0067">ATP-binding</keyword>
<dbReference type="HAMAP" id="MF_00027">
    <property type="entry name" value="CobB_CbiA"/>
    <property type="match status" value="1"/>
</dbReference>
<comment type="catalytic activity">
    <reaction evidence="7">
        <text>cob(II)yrinate + 2 L-glutamine + 2 ATP + 2 H2O = cob(II)yrinate a,c diamide + 2 L-glutamate + 2 ADP + 2 phosphate + 2 H(+)</text>
        <dbReference type="Rhea" id="RHEA:26289"/>
        <dbReference type="ChEBI" id="CHEBI:15377"/>
        <dbReference type="ChEBI" id="CHEBI:15378"/>
        <dbReference type="ChEBI" id="CHEBI:29985"/>
        <dbReference type="ChEBI" id="CHEBI:30616"/>
        <dbReference type="ChEBI" id="CHEBI:43474"/>
        <dbReference type="ChEBI" id="CHEBI:58359"/>
        <dbReference type="ChEBI" id="CHEBI:58537"/>
        <dbReference type="ChEBI" id="CHEBI:58894"/>
        <dbReference type="ChEBI" id="CHEBI:456216"/>
        <dbReference type="EC" id="6.3.5.11"/>
    </reaction>
</comment>
<comment type="cofactor">
    <cofactor evidence="1 7">
        <name>Mg(2+)</name>
        <dbReference type="ChEBI" id="CHEBI:18420"/>
    </cofactor>
</comment>
<dbReference type="InterPro" id="IPR029062">
    <property type="entry name" value="Class_I_gatase-like"/>
</dbReference>
<dbReference type="InterPro" id="IPR027417">
    <property type="entry name" value="P-loop_NTPase"/>
</dbReference>
<dbReference type="CDD" id="cd03130">
    <property type="entry name" value="GATase1_CobB"/>
    <property type="match status" value="1"/>
</dbReference>
<dbReference type="RefSeq" id="WP_320312552.1">
    <property type="nucleotide sequence ID" value="NZ_JAVIKH010000001.1"/>
</dbReference>
<evidence type="ECO:0000256" key="3">
    <source>
        <dbReference type="ARBA" id="ARBA00022741"/>
    </source>
</evidence>
<keyword evidence="2 7" id="KW-0436">Ligase</keyword>
<dbReference type="Pfam" id="PF07685">
    <property type="entry name" value="GATase_3"/>
    <property type="match status" value="1"/>
</dbReference>
<dbReference type="Gene3D" id="3.40.50.880">
    <property type="match status" value="1"/>
</dbReference>
<evidence type="ECO:0000259" key="9">
    <source>
        <dbReference type="Pfam" id="PF07685"/>
    </source>
</evidence>
<dbReference type="PROSITE" id="PS51274">
    <property type="entry name" value="GATASE_COBBQ"/>
    <property type="match status" value="1"/>
</dbReference>
<evidence type="ECO:0000313" key="10">
    <source>
        <dbReference type="EMBL" id="MDX8335142.1"/>
    </source>
</evidence>
<comment type="function">
    <text evidence="7">Catalyzes the ATP-dependent amidation of the two carboxylate groups at positions a and c of cobyrinate, using either L-glutamine or ammonia as the nitrogen source.</text>
</comment>
<dbReference type="InterPro" id="IPR011698">
    <property type="entry name" value="GATase_3"/>
</dbReference>
<evidence type="ECO:0000259" key="8">
    <source>
        <dbReference type="Pfam" id="PF01656"/>
    </source>
</evidence>
<accession>A0ABU4W6J1</accession>
<organism evidence="10 11">
    <name type="scientific">Candidatus Cetobacterium colombiensis</name>
    <dbReference type="NCBI Taxonomy" id="3073100"/>
    <lineage>
        <taxon>Bacteria</taxon>
        <taxon>Fusobacteriati</taxon>
        <taxon>Fusobacteriota</taxon>
        <taxon>Fusobacteriia</taxon>
        <taxon>Fusobacteriales</taxon>
        <taxon>Fusobacteriaceae</taxon>
        <taxon>Cetobacterium</taxon>
    </lineage>
</organism>
<keyword evidence="5 7" id="KW-0460">Magnesium</keyword>
<dbReference type="PANTHER" id="PTHR43873:SF1">
    <property type="entry name" value="COBYRINATE A,C-DIAMIDE SYNTHASE"/>
    <property type="match status" value="1"/>
</dbReference>
<comment type="pathway">
    <text evidence="7">Cofactor biosynthesis; adenosylcobalamin biosynthesis; cob(II)yrinate a,c-diamide from sirohydrochlorin (anaerobic route): step 10/10.</text>
</comment>
<dbReference type="Gene3D" id="3.40.50.300">
    <property type="entry name" value="P-loop containing nucleotide triphosphate hydrolases"/>
    <property type="match status" value="1"/>
</dbReference>
<evidence type="ECO:0000313" key="11">
    <source>
        <dbReference type="Proteomes" id="UP001279681"/>
    </source>
</evidence>
<comment type="miscellaneous">
    <text evidence="7">The a and c carboxylates of cobyrinate are activated for nucleophilic attack via formation of a phosphorylated intermediate by ATP. CbiA catalyzes first the amidation of the c-carboxylate, and then that of the a-carboxylate.</text>
</comment>
<evidence type="ECO:0000256" key="1">
    <source>
        <dbReference type="ARBA" id="ARBA00001946"/>
    </source>
</evidence>
<evidence type="ECO:0000256" key="4">
    <source>
        <dbReference type="ARBA" id="ARBA00022840"/>
    </source>
</evidence>
<dbReference type="InterPro" id="IPR002586">
    <property type="entry name" value="CobQ/CobB/MinD/ParA_Nub-bd_dom"/>
</dbReference>